<protein>
    <submittedName>
        <fullName evidence="2">Activator of HSP90 ATPase</fullName>
    </submittedName>
</protein>
<reference evidence="3" key="1">
    <citation type="journal article" date="2018" name="Front. Microbiol.">
        <title>Genome-Based Analysis Reveals the Taxonomy and Diversity of the Family Idiomarinaceae.</title>
        <authorList>
            <person name="Liu Y."/>
            <person name="Lai Q."/>
            <person name="Shao Z."/>
        </authorList>
    </citation>
    <scope>NUCLEOTIDE SEQUENCE [LARGE SCALE GENOMIC DNA]</scope>
    <source>
        <strain evidence="3">R22</strain>
    </source>
</reference>
<dbReference type="InterPro" id="IPR023393">
    <property type="entry name" value="START-like_dom_sf"/>
</dbReference>
<accession>A0A432YUP1</accession>
<proteinExistence type="predicted"/>
<dbReference type="Proteomes" id="UP000288058">
    <property type="component" value="Unassembled WGS sequence"/>
</dbReference>
<keyword evidence="3" id="KW-1185">Reference proteome</keyword>
<dbReference type="RefSeq" id="WP_126782876.1">
    <property type="nucleotide sequence ID" value="NZ_PIQC01000008.1"/>
</dbReference>
<dbReference type="OrthoDB" id="6329454at2"/>
<evidence type="ECO:0000313" key="3">
    <source>
        <dbReference type="Proteomes" id="UP000288058"/>
    </source>
</evidence>
<gene>
    <name evidence="2" type="ORF">CWI78_11100</name>
</gene>
<dbReference type="SUPFAM" id="SSF55961">
    <property type="entry name" value="Bet v1-like"/>
    <property type="match status" value="1"/>
</dbReference>
<dbReference type="Gene3D" id="3.30.530.20">
    <property type="match status" value="1"/>
</dbReference>
<comment type="caution">
    <text evidence="2">The sequence shown here is derived from an EMBL/GenBank/DDBJ whole genome shotgun (WGS) entry which is preliminary data.</text>
</comment>
<evidence type="ECO:0000256" key="1">
    <source>
        <dbReference type="SAM" id="SignalP"/>
    </source>
</evidence>
<organism evidence="2 3">
    <name type="scientific">Idiomarina ramblicola</name>
    <dbReference type="NCBI Taxonomy" id="263724"/>
    <lineage>
        <taxon>Bacteria</taxon>
        <taxon>Pseudomonadati</taxon>
        <taxon>Pseudomonadota</taxon>
        <taxon>Gammaproteobacteria</taxon>
        <taxon>Alteromonadales</taxon>
        <taxon>Idiomarinaceae</taxon>
        <taxon>Idiomarina</taxon>
    </lineage>
</organism>
<name>A0A432YUP1_9GAMM</name>
<dbReference type="EMBL" id="PIQC01000008">
    <property type="protein sequence ID" value="RUO67048.1"/>
    <property type="molecule type" value="Genomic_DNA"/>
</dbReference>
<sequence>MKNLLIVTAIAAPLLFSVNTKAEVISSSENGFQLKLEQPFEGSAKTGYNAFVDSVGNWWLSDHTWFGDATKLSIDATAGGCFCEVNGDHEALHMEVTYVQPNKTLRLVGGLGPLQSLGMSGTMTLQFSGNNVTLEYIVGGYPSTDFTKLAPIVDNVLSQQLASLSQYIEKN</sequence>
<feature type="chain" id="PRO_5019256044" evidence="1">
    <location>
        <begin position="23"/>
        <end position="171"/>
    </location>
</feature>
<keyword evidence="1" id="KW-0732">Signal</keyword>
<dbReference type="AlphaFoldDB" id="A0A432YUP1"/>
<evidence type="ECO:0000313" key="2">
    <source>
        <dbReference type="EMBL" id="RUO67048.1"/>
    </source>
</evidence>
<feature type="signal peptide" evidence="1">
    <location>
        <begin position="1"/>
        <end position="22"/>
    </location>
</feature>